<gene>
    <name evidence="1" type="ORF">Ah1_00079</name>
</gene>
<evidence type="ECO:0000313" key="1">
    <source>
        <dbReference type="EMBL" id="AUE22620.1"/>
    </source>
</evidence>
<accession>A0A2H4YEM5</accession>
<evidence type="ECO:0000313" key="2">
    <source>
        <dbReference type="Proteomes" id="UP000240934"/>
    </source>
</evidence>
<organism evidence="1 2">
    <name type="scientific">Aeromonas phage Ah1</name>
    <dbReference type="NCBI Taxonomy" id="2053701"/>
    <lineage>
        <taxon>Viruses</taxon>
        <taxon>Duplodnaviria</taxon>
        <taxon>Heunggongvirae</taxon>
        <taxon>Uroviricota</taxon>
        <taxon>Caudoviricetes</taxon>
        <taxon>Pantevenvirales</taxon>
        <taxon>Straboviridae</taxon>
        <taxon>Cinqassovirus</taxon>
        <taxon>Cinqassovirus ah1</taxon>
    </lineage>
</organism>
<dbReference type="Proteomes" id="UP000240934">
    <property type="component" value="Segment"/>
</dbReference>
<keyword evidence="2" id="KW-1185">Reference proteome</keyword>
<name>A0A2H4YEM5_9CAUD</name>
<protein>
    <submittedName>
        <fullName evidence="1">Uncharacterized protein</fullName>
    </submittedName>
</protein>
<dbReference type="EMBL" id="MG250483">
    <property type="protein sequence ID" value="AUE22620.1"/>
    <property type="molecule type" value="Genomic_DNA"/>
</dbReference>
<proteinExistence type="predicted"/>
<sequence length="66" mass="7427">MAYVNPDAAPEHVIEKMKSGKRTIKVRFASKEKFDAFVKQTGLAIDKNTKHVKFPQHPGLASLFDI</sequence>
<reference evidence="1 2" key="1">
    <citation type="submission" date="2017-10" db="EMBL/GenBank/DDBJ databases">
        <title>Antibacterial composition for extension of chilled fish shelf life and decreasing of risk of food-borne infections, bacteriophage strains for its preparation.</title>
        <authorList>
            <person name="Zulkarneev E.R."/>
            <person name="Aleshkin A.V."/>
            <person name="Rubalsky O.V."/>
            <person name="Kiseleva I.A."/>
            <person name="Rubalskii E.O."/>
            <person name="Lebedev S.N."/>
        </authorList>
    </citation>
    <scope>NUCLEOTIDE SEQUENCE [LARGE SCALE GENOMIC DNA]</scope>
</reference>